<dbReference type="Proteomes" id="UP001610861">
    <property type="component" value="Unassembled WGS sequence"/>
</dbReference>
<dbReference type="Gene3D" id="3.40.50.2000">
    <property type="entry name" value="Glycogen Phosphorylase B"/>
    <property type="match status" value="2"/>
</dbReference>
<dbReference type="EMBL" id="JBIQWL010000007">
    <property type="protein sequence ID" value="MFH8252107.1"/>
    <property type="molecule type" value="Genomic_DNA"/>
</dbReference>
<organism evidence="6 7">
    <name type="scientific">Microbacterium alkaliflavum</name>
    <dbReference type="NCBI Taxonomy" id="3248839"/>
    <lineage>
        <taxon>Bacteria</taxon>
        <taxon>Bacillati</taxon>
        <taxon>Actinomycetota</taxon>
        <taxon>Actinomycetes</taxon>
        <taxon>Micrococcales</taxon>
        <taxon>Microbacteriaceae</taxon>
        <taxon>Microbacterium</taxon>
    </lineage>
</organism>
<keyword evidence="1 6" id="KW-0328">Glycosyltransferase</keyword>
<comment type="caution">
    <text evidence="6">The sequence shown here is derived from an EMBL/GenBank/DDBJ whole genome shotgun (WGS) entry which is preliminary data.</text>
</comment>
<name>A0ABW7QCC0_9MICO</name>
<dbReference type="Pfam" id="PF00534">
    <property type="entry name" value="Glycos_transf_1"/>
    <property type="match status" value="1"/>
</dbReference>
<dbReference type="SUPFAM" id="SSF53756">
    <property type="entry name" value="UDP-Glycosyltransferase/glycogen phosphorylase"/>
    <property type="match status" value="1"/>
</dbReference>
<dbReference type="InterPro" id="IPR028098">
    <property type="entry name" value="Glyco_trans_4-like_N"/>
</dbReference>
<dbReference type="EC" id="2.4.-.-" evidence="6"/>
<accession>A0ABW7QCC0</accession>
<evidence type="ECO:0000259" key="4">
    <source>
        <dbReference type="Pfam" id="PF04230"/>
    </source>
</evidence>
<evidence type="ECO:0000259" key="3">
    <source>
        <dbReference type="Pfam" id="PF00534"/>
    </source>
</evidence>
<feature type="domain" description="Glycosyltransferase subfamily 4-like N-terminal" evidence="5">
    <location>
        <begin position="429"/>
        <end position="512"/>
    </location>
</feature>
<evidence type="ECO:0000313" key="7">
    <source>
        <dbReference type="Proteomes" id="UP001610861"/>
    </source>
</evidence>
<dbReference type="RefSeq" id="WP_397557617.1">
    <property type="nucleotide sequence ID" value="NZ_JBIQWL010000007.1"/>
</dbReference>
<dbReference type="Pfam" id="PF13439">
    <property type="entry name" value="Glyco_transf_4"/>
    <property type="match status" value="1"/>
</dbReference>
<evidence type="ECO:0000256" key="1">
    <source>
        <dbReference type="ARBA" id="ARBA00022676"/>
    </source>
</evidence>
<feature type="domain" description="Polysaccharide pyruvyl transferase" evidence="4">
    <location>
        <begin position="13"/>
        <end position="269"/>
    </location>
</feature>
<evidence type="ECO:0000313" key="6">
    <source>
        <dbReference type="EMBL" id="MFH8252107.1"/>
    </source>
</evidence>
<evidence type="ECO:0000259" key="5">
    <source>
        <dbReference type="Pfam" id="PF13439"/>
    </source>
</evidence>
<dbReference type="CDD" id="cd03801">
    <property type="entry name" value="GT4_PimA-like"/>
    <property type="match status" value="1"/>
</dbReference>
<keyword evidence="7" id="KW-1185">Reference proteome</keyword>
<dbReference type="PANTHER" id="PTHR12526">
    <property type="entry name" value="GLYCOSYLTRANSFERASE"/>
    <property type="match status" value="1"/>
</dbReference>
<proteinExistence type="predicted"/>
<gene>
    <name evidence="6" type="ORF">ACH3VR_17210</name>
</gene>
<sequence>MEIYVPGIGQYDNIGDIILRRQLLKWLEPLGRLHVFVGNAPAGYAESLVGEDHVVYRSFAAWYRAALADAVRGKAAYVFKPGEIQITFAGLKEHLSMLPLLVALKLRRKPVIRVGAGSRGFEPIPKLLMQPSLAMTDLVTWRDARTADFLGGTVMPDLAFGEGEAEPRGKDERPVLVVSMRSDRPLPSDEWFGAVRSFAQQRDLEIVSVVQVERDAERSRLLAERLGGRYHAWSGDDHEGHEQQLRELYRKTTLAVSDRLHVLITAVTEGAAPIAPLVDDSDKIDRHFSAAGISHVSIRTRGLTERVIREALAEATDNWPKVQAALFEARTQLSEVQDRVTLLLRPDLAPAGTTTNLQPTVWHVGRKGEIAGGMTQVVNAYLSWPFGNVRQRLLVSRNGKKGLSGIALFTAALVRTPFLGRRGRTVVAVHLSQKGSFVREGLILRFAKLLRYPTVAHLHGSSFVSFAEGSPALVRRTLGAADVVVALSEETRDAVVSLLPDARVTLVPNAVPEGREREKEQLVVFGGGVTRRKGVDVLVEAWKLADPGAGWELHIAGPILESDLVTDLPDGVRKQGALEHDALMTLLERSTIAVLPSRDEAMPMFVLEALARKNAVISTPVGGIPRVLGDGAGVLVAPGDADELAAALRALMDDAEQRSTVSAAGYDRFASEFSAEAVYPKVEELWLSVLD</sequence>
<evidence type="ECO:0000256" key="2">
    <source>
        <dbReference type="ARBA" id="ARBA00022679"/>
    </source>
</evidence>
<keyword evidence="2 6" id="KW-0808">Transferase</keyword>
<protein>
    <submittedName>
        <fullName evidence="6">Glycosyltransferase</fullName>
        <ecNumber evidence="6">2.4.-.-</ecNumber>
    </submittedName>
</protein>
<feature type="domain" description="Glycosyl transferase family 1" evidence="3">
    <location>
        <begin position="514"/>
        <end position="667"/>
    </location>
</feature>
<dbReference type="Pfam" id="PF04230">
    <property type="entry name" value="PS_pyruv_trans"/>
    <property type="match status" value="1"/>
</dbReference>
<dbReference type="InterPro" id="IPR007345">
    <property type="entry name" value="Polysacch_pyruvyl_Trfase"/>
</dbReference>
<dbReference type="InterPro" id="IPR001296">
    <property type="entry name" value="Glyco_trans_1"/>
</dbReference>
<dbReference type="GO" id="GO:0016757">
    <property type="term" value="F:glycosyltransferase activity"/>
    <property type="evidence" value="ECO:0007669"/>
    <property type="project" value="UniProtKB-KW"/>
</dbReference>
<reference evidence="6 7" key="1">
    <citation type="submission" date="2024-09" db="EMBL/GenBank/DDBJ databases">
        <authorList>
            <person name="Pan X."/>
        </authorList>
    </citation>
    <scope>NUCLEOTIDE SEQUENCE [LARGE SCALE GENOMIC DNA]</scope>
    <source>
        <strain evidence="6 7">B2969</strain>
    </source>
</reference>